<dbReference type="KEGG" id="gsh:117364089"/>
<sequence length="194" mass="22875">MPFFSWIKWSKSASDKVTQYPDSDTVTKTLLRELEWHLKERGRLIQEMEHEQMAQKADVDYNWLRNYSSLKPSIPVTEQRQLESLCAQIQPDHTGIVLSRFREVLAENNILPWEIVYIFKQVLKEFLATTEIGNQEVKLIDEWRARYSLHITAPGESTCQTCKDEIPTVSSYVDKHTHSALQTFSHRIWNLPYY</sequence>
<accession>A0A6P8RTB9</accession>
<dbReference type="OrthoDB" id="9944259at2759"/>
<dbReference type="InParanoid" id="A0A6P8RTB9"/>
<evidence type="ECO:0000313" key="1">
    <source>
        <dbReference type="Proteomes" id="UP000515159"/>
    </source>
</evidence>
<reference evidence="2" key="1">
    <citation type="submission" date="2025-08" db="UniProtKB">
        <authorList>
            <consortium name="RefSeq"/>
        </authorList>
    </citation>
    <scope>IDENTIFICATION</scope>
</reference>
<proteinExistence type="predicted"/>
<dbReference type="GeneID" id="117364089"/>
<dbReference type="PANTHER" id="PTHR28489:SF3">
    <property type="entry name" value="PROTEIN RD3-LIKE"/>
    <property type="match status" value="1"/>
</dbReference>
<dbReference type="Proteomes" id="UP000515159">
    <property type="component" value="Chromosome 7"/>
</dbReference>
<organism evidence="1 2">
    <name type="scientific">Geotrypetes seraphini</name>
    <name type="common">Gaboon caecilian</name>
    <name type="synonym">Caecilia seraphini</name>
    <dbReference type="NCBI Taxonomy" id="260995"/>
    <lineage>
        <taxon>Eukaryota</taxon>
        <taxon>Metazoa</taxon>
        <taxon>Chordata</taxon>
        <taxon>Craniata</taxon>
        <taxon>Vertebrata</taxon>
        <taxon>Euteleostomi</taxon>
        <taxon>Amphibia</taxon>
        <taxon>Gymnophiona</taxon>
        <taxon>Geotrypetes</taxon>
    </lineage>
</organism>
<keyword evidence="1" id="KW-1185">Reference proteome</keyword>
<gene>
    <name evidence="2" type="primary">RD3L</name>
</gene>
<dbReference type="AlphaFoldDB" id="A0A6P8RTB9"/>
<dbReference type="PANTHER" id="PTHR28489">
    <property type="entry name" value="RENTINAL DEGENERATION 3-LIKE"/>
    <property type="match status" value="1"/>
</dbReference>
<evidence type="ECO:0000313" key="2">
    <source>
        <dbReference type="RefSeq" id="XP_033808802.1"/>
    </source>
</evidence>
<dbReference type="Pfam" id="PF14473">
    <property type="entry name" value="RD3"/>
    <property type="match status" value="1"/>
</dbReference>
<name>A0A6P8RTB9_GEOSA</name>
<dbReference type="InterPro" id="IPR028092">
    <property type="entry name" value="RD3"/>
</dbReference>
<dbReference type="CTD" id="647286"/>
<protein>
    <submittedName>
        <fullName evidence="2">Protein RD3-like</fullName>
    </submittedName>
</protein>
<dbReference type="RefSeq" id="XP_033808802.1">
    <property type="nucleotide sequence ID" value="XM_033952911.1"/>
</dbReference>